<organism evidence="1 2">
    <name type="scientific">Achlya hypogyna</name>
    <name type="common">Oomycete</name>
    <name type="synonym">Protoachlya hypogyna</name>
    <dbReference type="NCBI Taxonomy" id="1202772"/>
    <lineage>
        <taxon>Eukaryota</taxon>
        <taxon>Sar</taxon>
        <taxon>Stramenopiles</taxon>
        <taxon>Oomycota</taxon>
        <taxon>Saprolegniomycetes</taxon>
        <taxon>Saprolegniales</taxon>
        <taxon>Achlyaceae</taxon>
        <taxon>Achlya</taxon>
    </lineage>
</organism>
<name>A0A1V9YH44_ACHHY</name>
<reference evidence="1 2" key="1">
    <citation type="journal article" date="2014" name="Genome Biol. Evol.">
        <title>The secreted proteins of Achlya hypogyna and Thraustotheca clavata identify the ancestral oomycete secretome and reveal gene acquisitions by horizontal gene transfer.</title>
        <authorList>
            <person name="Misner I."/>
            <person name="Blouin N."/>
            <person name="Leonard G."/>
            <person name="Richards T.A."/>
            <person name="Lane C.E."/>
        </authorList>
    </citation>
    <scope>NUCLEOTIDE SEQUENCE [LARGE SCALE GENOMIC DNA]</scope>
    <source>
        <strain evidence="1 2">ATCC 48635</strain>
    </source>
</reference>
<accession>A0A1V9YH44</accession>
<comment type="caution">
    <text evidence="1">The sequence shown here is derived from an EMBL/GenBank/DDBJ whole genome shotgun (WGS) entry which is preliminary data.</text>
</comment>
<dbReference type="EMBL" id="JNBR01001827">
    <property type="protein sequence ID" value="OQR85053.1"/>
    <property type="molecule type" value="Genomic_DNA"/>
</dbReference>
<keyword evidence="2" id="KW-1185">Reference proteome</keyword>
<evidence type="ECO:0000313" key="2">
    <source>
        <dbReference type="Proteomes" id="UP000243579"/>
    </source>
</evidence>
<gene>
    <name evidence="1" type="ORF">ACHHYP_12410</name>
</gene>
<sequence length="600" mass="64891">MAGVGTEDALTAGLRNALAHGYAYVDRMTLVLVHRPNVFHPALVFTKSDRFILVMELHPNLPATFEWPLLSSIVSETHGMSLNLPPPLLDVLPFDTVVNTELLSGVPEAKARGILAAILRVIAKDESLHVDILVGFQGGYVGQSFGDVSYTTTTVTQTKTPPASMLSIDAALESTLRCVPGAKKLSHMQVVAGYSLFNLPWGLQHTVEVWSTWEGIENTCAIGCKPPPLCASIVRIGDLPALAHTSLKDCFTDPFPAHFTRHVHLMQSLEESMSAQGADTTFRWPVSTAPLDLQQLLMDPDRVLLSTIDSIEDPTLAATVLRPDMDFLEKTWHLVAHTAPSTAAVVTVCRELQSCFGHGSVLPLIHSDNTSDLAGHLRQLVRQVQHERYDHSEIAPDAAPALAQDDAACLGYMLQVGVYKLQRDLAHWLGQQGVVLPDLVAFASTRAALAAALPTVYACAIGKLLGFNASVVRQVAQQALDHAQSGSAHAPTFSTVFDSFLPDRLRLSLQEPFAWSLSMQVDSGVAHTVSVDERAVSGTEFAPFAIAPAKAERLLDSMCARGTEAESFLEQGVAAFETTIASSTTQFYDCKQRTVKYPGV</sequence>
<dbReference type="Proteomes" id="UP000243579">
    <property type="component" value="Unassembled WGS sequence"/>
</dbReference>
<dbReference type="OrthoDB" id="74487at2759"/>
<proteinExistence type="predicted"/>
<evidence type="ECO:0000313" key="1">
    <source>
        <dbReference type="EMBL" id="OQR85053.1"/>
    </source>
</evidence>
<dbReference type="AlphaFoldDB" id="A0A1V9YH44"/>
<protein>
    <submittedName>
        <fullName evidence="1">Uncharacterized protein</fullName>
    </submittedName>
</protein>